<evidence type="ECO:0000313" key="2">
    <source>
        <dbReference type="EnsemblPlants" id="KEH22186"/>
    </source>
</evidence>
<reference evidence="1 3" key="2">
    <citation type="journal article" date="2014" name="BMC Genomics">
        <title>An improved genome release (version Mt4.0) for the model legume Medicago truncatula.</title>
        <authorList>
            <person name="Tang H."/>
            <person name="Krishnakumar V."/>
            <person name="Bidwell S."/>
            <person name="Rosen B."/>
            <person name="Chan A."/>
            <person name="Zhou S."/>
            <person name="Gentzbittel L."/>
            <person name="Childs K.L."/>
            <person name="Yandell M."/>
            <person name="Gundlach H."/>
            <person name="Mayer K.F."/>
            <person name="Schwartz D.C."/>
            <person name="Town C.D."/>
        </authorList>
    </citation>
    <scope>GENOME REANNOTATION</scope>
    <source>
        <strain evidence="1">A17</strain>
        <strain evidence="2 3">cv. Jemalong A17</strain>
    </source>
</reference>
<organism evidence="1 3">
    <name type="scientific">Medicago truncatula</name>
    <name type="common">Barrel medic</name>
    <name type="synonym">Medicago tribuloides</name>
    <dbReference type="NCBI Taxonomy" id="3880"/>
    <lineage>
        <taxon>Eukaryota</taxon>
        <taxon>Viridiplantae</taxon>
        <taxon>Streptophyta</taxon>
        <taxon>Embryophyta</taxon>
        <taxon>Tracheophyta</taxon>
        <taxon>Spermatophyta</taxon>
        <taxon>Magnoliopsida</taxon>
        <taxon>eudicotyledons</taxon>
        <taxon>Gunneridae</taxon>
        <taxon>Pentapetalae</taxon>
        <taxon>rosids</taxon>
        <taxon>fabids</taxon>
        <taxon>Fabales</taxon>
        <taxon>Fabaceae</taxon>
        <taxon>Papilionoideae</taxon>
        <taxon>50 kb inversion clade</taxon>
        <taxon>NPAAA clade</taxon>
        <taxon>Hologalegina</taxon>
        <taxon>IRL clade</taxon>
        <taxon>Trifolieae</taxon>
        <taxon>Medicago</taxon>
    </lineage>
</organism>
<dbReference type="InterPro" id="IPR036047">
    <property type="entry name" value="F-box-like_dom_sf"/>
</dbReference>
<dbReference type="PANTHER" id="PTHR31293">
    <property type="entry name" value="RNI-LIKE SUPERFAMILY PROTEIN"/>
    <property type="match status" value="1"/>
</dbReference>
<dbReference type="HOGENOM" id="CLU_2743868_0_0_1"/>
<accession>A0A072TYB2</accession>
<reference evidence="2" key="3">
    <citation type="submission" date="2015-04" db="UniProtKB">
        <authorList>
            <consortium name="EnsemblPlants"/>
        </authorList>
    </citation>
    <scope>IDENTIFICATION</scope>
    <source>
        <strain evidence="2">cv. Jemalong A17</strain>
    </source>
</reference>
<sequence length="71" mass="7908">MASQRSILTLDRISALPDSVICHILSFLSTKQASSPKDGNPLWLSVLTLDFDNFDFEDFATFRHFAVCLGS</sequence>
<dbReference type="EMBL" id="CM001223">
    <property type="protein sequence ID" value="KEH22186.1"/>
    <property type="molecule type" value="Genomic_DNA"/>
</dbReference>
<dbReference type="InterPro" id="IPR055294">
    <property type="entry name" value="FBL60-like"/>
</dbReference>
<name>A0A072TYB2_MEDTR</name>
<dbReference type="SUPFAM" id="SSF81383">
    <property type="entry name" value="F-box domain"/>
    <property type="match status" value="1"/>
</dbReference>
<dbReference type="EnsemblPlants" id="KEH22186">
    <property type="protein sequence ID" value="KEH22186"/>
    <property type="gene ID" value="MTR_7g034065"/>
</dbReference>
<proteinExistence type="predicted"/>
<reference evidence="1 3" key="1">
    <citation type="journal article" date="2011" name="Nature">
        <title>The Medicago genome provides insight into the evolution of rhizobial symbioses.</title>
        <authorList>
            <person name="Young N.D."/>
            <person name="Debelle F."/>
            <person name="Oldroyd G.E."/>
            <person name="Geurts R."/>
            <person name="Cannon S.B."/>
            <person name="Udvardi M.K."/>
            <person name="Benedito V.A."/>
            <person name="Mayer K.F."/>
            <person name="Gouzy J."/>
            <person name="Schoof H."/>
            <person name="Van de Peer Y."/>
            <person name="Proost S."/>
            <person name="Cook D.R."/>
            <person name="Meyers B.C."/>
            <person name="Spannagl M."/>
            <person name="Cheung F."/>
            <person name="De Mita S."/>
            <person name="Krishnakumar V."/>
            <person name="Gundlach H."/>
            <person name="Zhou S."/>
            <person name="Mudge J."/>
            <person name="Bharti A.K."/>
            <person name="Murray J.D."/>
            <person name="Naoumkina M.A."/>
            <person name="Rosen B."/>
            <person name="Silverstein K.A."/>
            <person name="Tang H."/>
            <person name="Rombauts S."/>
            <person name="Zhao P.X."/>
            <person name="Zhou P."/>
            <person name="Barbe V."/>
            <person name="Bardou P."/>
            <person name="Bechner M."/>
            <person name="Bellec A."/>
            <person name="Berger A."/>
            <person name="Berges H."/>
            <person name="Bidwell S."/>
            <person name="Bisseling T."/>
            <person name="Choisne N."/>
            <person name="Couloux A."/>
            <person name="Denny R."/>
            <person name="Deshpande S."/>
            <person name="Dai X."/>
            <person name="Doyle J.J."/>
            <person name="Dudez A.M."/>
            <person name="Farmer A.D."/>
            <person name="Fouteau S."/>
            <person name="Franken C."/>
            <person name="Gibelin C."/>
            <person name="Gish J."/>
            <person name="Goldstein S."/>
            <person name="Gonzalez A.J."/>
            <person name="Green P.J."/>
            <person name="Hallab A."/>
            <person name="Hartog M."/>
            <person name="Hua A."/>
            <person name="Humphray S.J."/>
            <person name="Jeong D.H."/>
            <person name="Jing Y."/>
            <person name="Jocker A."/>
            <person name="Kenton S.M."/>
            <person name="Kim D.J."/>
            <person name="Klee K."/>
            <person name="Lai H."/>
            <person name="Lang C."/>
            <person name="Lin S."/>
            <person name="Macmil S.L."/>
            <person name="Magdelenat G."/>
            <person name="Matthews L."/>
            <person name="McCorrison J."/>
            <person name="Monaghan E.L."/>
            <person name="Mun J.H."/>
            <person name="Najar F.Z."/>
            <person name="Nicholson C."/>
            <person name="Noirot C."/>
            <person name="O'Bleness M."/>
            <person name="Paule C.R."/>
            <person name="Poulain J."/>
            <person name="Prion F."/>
            <person name="Qin B."/>
            <person name="Qu C."/>
            <person name="Retzel E.F."/>
            <person name="Riddle C."/>
            <person name="Sallet E."/>
            <person name="Samain S."/>
            <person name="Samson N."/>
            <person name="Sanders I."/>
            <person name="Saurat O."/>
            <person name="Scarpelli C."/>
            <person name="Schiex T."/>
            <person name="Segurens B."/>
            <person name="Severin A.J."/>
            <person name="Sherrier D.J."/>
            <person name="Shi R."/>
            <person name="Sims S."/>
            <person name="Singer S.R."/>
            <person name="Sinharoy S."/>
            <person name="Sterck L."/>
            <person name="Viollet A."/>
            <person name="Wang B.B."/>
            <person name="Wang K."/>
            <person name="Wang M."/>
            <person name="Wang X."/>
            <person name="Warfsmann J."/>
            <person name="Weissenbach J."/>
            <person name="White D.D."/>
            <person name="White J.D."/>
            <person name="Wiley G.B."/>
            <person name="Wincker P."/>
            <person name="Xing Y."/>
            <person name="Yang L."/>
            <person name="Yao Z."/>
            <person name="Ying F."/>
            <person name="Zhai J."/>
            <person name="Zhou L."/>
            <person name="Zuber A."/>
            <person name="Denarie J."/>
            <person name="Dixon R.A."/>
            <person name="May G.D."/>
            <person name="Schwartz D.C."/>
            <person name="Rogers J."/>
            <person name="Quetier F."/>
            <person name="Town C.D."/>
            <person name="Roe B.A."/>
        </authorList>
    </citation>
    <scope>NUCLEOTIDE SEQUENCE [LARGE SCALE GENOMIC DNA]</scope>
    <source>
        <strain evidence="1">A17</strain>
        <strain evidence="2 3">cv. Jemalong A17</strain>
    </source>
</reference>
<dbReference type="AlphaFoldDB" id="A0A072TYB2"/>
<dbReference type="PANTHER" id="PTHR31293:SF16">
    <property type="entry name" value="RNI-LIKE SUPERFAMILY PROTEIN"/>
    <property type="match status" value="1"/>
</dbReference>
<evidence type="ECO:0000313" key="3">
    <source>
        <dbReference type="Proteomes" id="UP000002051"/>
    </source>
</evidence>
<evidence type="ECO:0000313" key="1">
    <source>
        <dbReference type="EMBL" id="KEH22186.1"/>
    </source>
</evidence>
<keyword evidence="3" id="KW-1185">Reference proteome</keyword>
<gene>
    <name evidence="1" type="ordered locus">MTR_7g034065</name>
</gene>
<protein>
    <submittedName>
        <fullName evidence="1">F-box/RNI superfamily protein, putative</fullName>
    </submittedName>
</protein>
<dbReference type="Proteomes" id="UP000002051">
    <property type="component" value="Unassembled WGS sequence"/>
</dbReference>